<dbReference type="Pfam" id="PF00106">
    <property type="entry name" value="adh_short"/>
    <property type="match status" value="1"/>
</dbReference>
<evidence type="ECO:0000256" key="1">
    <source>
        <dbReference type="ARBA" id="ARBA00006484"/>
    </source>
</evidence>
<gene>
    <name evidence="3" type="ORF">METZ01_LOCUS174049</name>
</gene>
<dbReference type="PANTHER" id="PTHR43669">
    <property type="entry name" value="5-KETO-D-GLUCONATE 5-REDUCTASE"/>
    <property type="match status" value="1"/>
</dbReference>
<feature type="non-terminal residue" evidence="3">
    <location>
        <position position="49"/>
    </location>
</feature>
<dbReference type="Gene3D" id="3.40.50.720">
    <property type="entry name" value="NAD(P)-binding Rossmann-like Domain"/>
    <property type="match status" value="1"/>
</dbReference>
<dbReference type="GO" id="GO:0016491">
    <property type="term" value="F:oxidoreductase activity"/>
    <property type="evidence" value="ECO:0007669"/>
    <property type="project" value="UniProtKB-KW"/>
</dbReference>
<dbReference type="InterPro" id="IPR036291">
    <property type="entry name" value="NAD(P)-bd_dom_sf"/>
</dbReference>
<dbReference type="PANTHER" id="PTHR43669:SF14">
    <property type="entry name" value="OXIDOREDUCTASE"/>
    <property type="match status" value="1"/>
</dbReference>
<protein>
    <recommendedName>
        <fullName evidence="4">SDR family NAD(P)-dependent oxidoreductase</fullName>
    </recommendedName>
</protein>
<comment type="similarity">
    <text evidence="1">Belongs to the short-chain dehydrogenases/reductases (SDR) family.</text>
</comment>
<name>A0A382C520_9ZZZZ</name>
<organism evidence="3">
    <name type="scientific">marine metagenome</name>
    <dbReference type="NCBI Taxonomy" id="408172"/>
    <lineage>
        <taxon>unclassified sequences</taxon>
        <taxon>metagenomes</taxon>
        <taxon>ecological metagenomes</taxon>
    </lineage>
</organism>
<sequence>MKDFKGKLAVVTGGASGVGFAISELLAKEGAKVILADIEEKALEESKNR</sequence>
<keyword evidence="2" id="KW-0560">Oxidoreductase</keyword>
<dbReference type="SUPFAM" id="SSF51735">
    <property type="entry name" value="NAD(P)-binding Rossmann-fold domains"/>
    <property type="match status" value="1"/>
</dbReference>
<evidence type="ECO:0008006" key="4">
    <source>
        <dbReference type="Google" id="ProtNLM"/>
    </source>
</evidence>
<proteinExistence type="inferred from homology"/>
<dbReference type="AlphaFoldDB" id="A0A382C520"/>
<accession>A0A382C520</accession>
<evidence type="ECO:0000313" key="3">
    <source>
        <dbReference type="EMBL" id="SVB21195.1"/>
    </source>
</evidence>
<dbReference type="InterPro" id="IPR002347">
    <property type="entry name" value="SDR_fam"/>
</dbReference>
<dbReference type="EMBL" id="UINC01032853">
    <property type="protein sequence ID" value="SVB21195.1"/>
    <property type="molecule type" value="Genomic_DNA"/>
</dbReference>
<evidence type="ECO:0000256" key="2">
    <source>
        <dbReference type="ARBA" id="ARBA00023002"/>
    </source>
</evidence>
<reference evidence="3" key="1">
    <citation type="submission" date="2018-05" db="EMBL/GenBank/DDBJ databases">
        <authorList>
            <person name="Lanie J.A."/>
            <person name="Ng W.-L."/>
            <person name="Kazmierczak K.M."/>
            <person name="Andrzejewski T.M."/>
            <person name="Davidsen T.M."/>
            <person name="Wayne K.J."/>
            <person name="Tettelin H."/>
            <person name="Glass J.I."/>
            <person name="Rusch D."/>
            <person name="Podicherti R."/>
            <person name="Tsui H.-C.T."/>
            <person name="Winkler M.E."/>
        </authorList>
    </citation>
    <scope>NUCLEOTIDE SEQUENCE</scope>
</reference>